<evidence type="ECO:0000256" key="1">
    <source>
        <dbReference type="SAM" id="SignalP"/>
    </source>
</evidence>
<dbReference type="AlphaFoldDB" id="E5ADQ9"/>
<dbReference type="HOGENOM" id="CLU_2688273_0_0_1"/>
<keyword evidence="3" id="KW-1185">Reference proteome</keyword>
<dbReference type="VEuPathDB" id="FungiDB:LEMA_uP001350.1"/>
<dbReference type="InParanoid" id="E5ADQ9"/>
<dbReference type="Proteomes" id="UP000002668">
    <property type="component" value="Genome"/>
</dbReference>
<evidence type="ECO:0000313" key="2">
    <source>
        <dbReference type="EMBL" id="CBY01348.1"/>
    </source>
</evidence>
<keyword evidence="1" id="KW-0732">Signal</keyword>
<dbReference type="EMBL" id="FP929139">
    <property type="protein sequence ID" value="CBY01348.1"/>
    <property type="molecule type" value="Genomic_DNA"/>
</dbReference>
<gene>
    <name evidence="2" type="ORF">LEMA_uP001350.1</name>
</gene>
<evidence type="ECO:0000313" key="3">
    <source>
        <dbReference type="Proteomes" id="UP000002668"/>
    </source>
</evidence>
<organism evidence="2 3">
    <name type="scientific">Leptosphaeria maculans (strain JN3 / isolate v23.1.3 / race Av1-4-5-6-7-8)</name>
    <name type="common">Blackleg fungus</name>
    <name type="synonym">Phoma lingam</name>
    <dbReference type="NCBI Taxonomy" id="985895"/>
    <lineage>
        <taxon>Eukaryota</taxon>
        <taxon>Fungi</taxon>
        <taxon>Dikarya</taxon>
        <taxon>Ascomycota</taxon>
        <taxon>Pezizomycotina</taxon>
        <taxon>Dothideomycetes</taxon>
        <taxon>Pleosporomycetidae</taxon>
        <taxon>Pleosporales</taxon>
        <taxon>Pleosporineae</taxon>
        <taxon>Leptosphaeriaceae</taxon>
        <taxon>Plenodomus</taxon>
        <taxon>Plenodomus lingam/Leptosphaeria maculans species complex</taxon>
    </lineage>
</organism>
<accession>E5ADQ9</accession>
<reference evidence="3" key="1">
    <citation type="journal article" date="2011" name="Nat. Commun.">
        <title>Effector diversification within compartments of the Leptosphaeria maculans genome affected by Repeat-Induced Point mutations.</title>
        <authorList>
            <person name="Rouxel T."/>
            <person name="Grandaubert J."/>
            <person name="Hane J.K."/>
            <person name="Hoede C."/>
            <person name="van de Wouw A.P."/>
            <person name="Couloux A."/>
            <person name="Dominguez V."/>
            <person name="Anthouard V."/>
            <person name="Bally P."/>
            <person name="Bourras S."/>
            <person name="Cozijnsen A.J."/>
            <person name="Ciuffetti L.M."/>
            <person name="Degrave A."/>
            <person name="Dilmaghani A."/>
            <person name="Duret L."/>
            <person name="Fudal I."/>
            <person name="Goodwin S.B."/>
            <person name="Gout L."/>
            <person name="Glaser N."/>
            <person name="Linglin J."/>
            <person name="Kema G.H.J."/>
            <person name="Lapalu N."/>
            <person name="Lawrence C.B."/>
            <person name="May K."/>
            <person name="Meyer M."/>
            <person name="Ollivier B."/>
            <person name="Poulain J."/>
            <person name="Schoch C.L."/>
            <person name="Simon A."/>
            <person name="Spatafora J.W."/>
            <person name="Stachowiak A."/>
            <person name="Turgeon B.G."/>
            <person name="Tyler B.M."/>
            <person name="Vincent D."/>
            <person name="Weissenbach J."/>
            <person name="Amselem J."/>
            <person name="Quesneville H."/>
            <person name="Oliver R.P."/>
            <person name="Wincker P."/>
            <person name="Balesdent M.-H."/>
            <person name="Howlett B.J."/>
        </authorList>
    </citation>
    <scope>NUCLEOTIDE SEQUENCE [LARGE SCALE GENOMIC DNA]</scope>
    <source>
        <strain evidence="3">JN3 / isolate v23.1.3 / race Av1-4-5-6-7-8</strain>
    </source>
</reference>
<proteinExistence type="predicted"/>
<name>E5ADQ9_LEPMJ</name>
<feature type="signal peptide" evidence="1">
    <location>
        <begin position="1"/>
        <end position="17"/>
    </location>
</feature>
<protein>
    <submittedName>
        <fullName evidence="2">Predicted protein</fullName>
    </submittedName>
</protein>
<sequence>MALGWGVGGVVLTCTLAWPGSGAVKQVNVAANASPGTGTVASYGTKKWYGSTPVYKLIVGPEVARYVYPQSNAQ</sequence>
<feature type="chain" id="PRO_5003193684" evidence="1">
    <location>
        <begin position="18"/>
        <end position="74"/>
    </location>
</feature>